<feature type="compositionally biased region" description="Basic and acidic residues" evidence="4">
    <location>
        <begin position="282"/>
        <end position="291"/>
    </location>
</feature>
<accession>A0A183QMW3</accession>
<dbReference type="SUPFAM" id="SSF52058">
    <property type="entry name" value="L domain-like"/>
    <property type="match status" value="1"/>
</dbReference>
<keyword evidence="1" id="KW-0433">Leucine-rich repeat</keyword>
<dbReference type="InterPro" id="IPR001611">
    <property type="entry name" value="Leu-rich_rpt"/>
</dbReference>
<evidence type="ECO:0000313" key="5">
    <source>
        <dbReference type="Proteomes" id="UP000050792"/>
    </source>
</evidence>
<evidence type="ECO:0000313" key="6">
    <source>
        <dbReference type="WBParaSite" id="SRDH1_97330.1"/>
    </source>
</evidence>
<dbReference type="InterPro" id="IPR045081">
    <property type="entry name" value="AN32"/>
</dbReference>
<evidence type="ECO:0000256" key="1">
    <source>
        <dbReference type="ARBA" id="ARBA00022614"/>
    </source>
</evidence>
<feature type="region of interest" description="Disordered" evidence="4">
    <location>
        <begin position="157"/>
        <end position="299"/>
    </location>
</feature>
<dbReference type="FunFam" id="3.80.10.10:FF:000131">
    <property type="entry name" value="acidic leucine-rich nuclear phosphoprotein 32-related protein-like"/>
    <property type="match status" value="1"/>
</dbReference>
<proteinExistence type="inferred from homology"/>
<dbReference type="Pfam" id="PF14580">
    <property type="entry name" value="LRR_9"/>
    <property type="match status" value="1"/>
</dbReference>
<evidence type="ECO:0000256" key="4">
    <source>
        <dbReference type="SAM" id="MobiDB-lite"/>
    </source>
</evidence>
<dbReference type="AlphaFoldDB" id="A0A183QMW3"/>
<reference evidence="5" key="1">
    <citation type="submission" date="2022-06" db="EMBL/GenBank/DDBJ databases">
        <authorList>
            <person name="Berger JAMES D."/>
            <person name="Berger JAMES D."/>
        </authorList>
    </citation>
    <scope>NUCLEOTIDE SEQUENCE [LARGE SCALE GENOMIC DNA]</scope>
</reference>
<feature type="compositionally biased region" description="Basic and acidic residues" evidence="4">
    <location>
        <begin position="260"/>
        <end position="269"/>
    </location>
</feature>
<sequence>MTFMTLLQRIELERGKREPGEITELNLDNSKSVDIEGLTDEYSSLEVLSMMNVGLQSLAGLPCLAGLKTLELSNNLISGGLDALLKCPNIEQLNLSSNKIESMDVLIPLAKLSELKSLDLGNCPVTSTENYRKKAFAMIPSLKYLDGLDENNEEEVFGNDFLNGGLDEEADGVDEADEDDDEGSDEEDECDDEIGIEALQQSGELEDDEDDYAPGEDEEAELDDYDDVDDEDEDDVEEDNGANLSAANVSGPRRPGTKRRHEDIQDGKNGDNAQHCGTKHKHTEDHAETHVENGSTADD</sequence>
<dbReference type="WBParaSite" id="SRDH1_97330.1">
    <property type="protein sequence ID" value="SRDH1_97330.1"/>
    <property type="gene ID" value="SRDH1_97330"/>
</dbReference>
<evidence type="ECO:0000256" key="2">
    <source>
        <dbReference type="ARBA" id="ARBA00022737"/>
    </source>
</evidence>
<dbReference type="PROSITE" id="PS51450">
    <property type="entry name" value="LRR"/>
    <property type="match status" value="1"/>
</dbReference>
<dbReference type="InterPro" id="IPR032675">
    <property type="entry name" value="LRR_dom_sf"/>
</dbReference>
<dbReference type="Proteomes" id="UP000050792">
    <property type="component" value="Unassembled WGS sequence"/>
</dbReference>
<protein>
    <submittedName>
        <fullName evidence="6">Acidic leucine-rich nuclear phosphoprotein 32-related protein</fullName>
    </submittedName>
</protein>
<name>A0A183QMW3_9TREM</name>
<feature type="compositionally biased region" description="Acidic residues" evidence="4">
    <location>
        <begin position="166"/>
        <end position="195"/>
    </location>
</feature>
<dbReference type="PANTHER" id="PTHR11375">
    <property type="entry name" value="ACIDIC LEUCINE-RICH NUCLEAR PHOSPHOPROTEIN 32"/>
    <property type="match status" value="1"/>
</dbReference>
<comment type="similarity">
    <text evidence="3">Belongs to the ANP32 family.</text>
</comment>
<evidence type="ECO:0000256" key="3">
    <source>
        <dbReference type="ARBA" id="ARBA00025777"/>
    </source>
</evidence>
<keyword evidence="2" id="KW-0677">Repeat</keyword>
<keyword evidence="5" id="KW-1185">Reference proteome</keyword>
<organism evidence="5 6">
    <name type="scientific">Schistosoma rodhaini</name>
    <dbReference type="NCBI Taxonomy" id="6188"/>
    <lineage>
        <taxon>Eukaryota</taxon>
        <taxon>Metazoa</taxon>
        <taxon>Spiralia</taxon>
        <taxon>Lophotrochozoa</taxon>
        <taxon>Platyhelminthes</taxon>
        <taxon>Trematoda</taxon>
        <taxon>Digenea</taxon>
        <taxon>Strigeidida</taxon>
        <taxon>Schistosomatoidea</taxon>
        <taxon>Schistosomatidae</taxon>
        <taxon>Schistosoma</taxon>
    </lineage>
</organism>
<dbReference type="Gene3D" id="3.80.10.10">
    <property type="entry name" value="Ribonuclease Inhibitor"/>
    <property type="match status" value="1"/>
</dbReference>
<dbReference type="GO" id="GO:0005634">
    <property type="term" value="C:nucleus"/>
    <property type="evidence" value="ECO:0007669"/>
    <property type="project" value="TreeGrafter"/>
</dbReference>
<dbReference type="PANTHER" id="PTHR11375:SF0">
    <property type="entry name" value="ACIDIC LEUCINE-RICH NUCLEAR PHOSPHOPROTEIN 32 FAMILY MEMBER A"/>
    <property type="match status" value="1"/>
</dbReference>
<feature type="compositionally biased region" description="Acidic residues" evidence="4">
    <location>
        <begin position="204"/>
        <end position="240"/>
    </location>
</feature>
<dbReference type="GO" id="GO:0042393">
    <property type="term" value="F:histone binding"/>
    <property type="evidence" value="ECO:0007669"/>
    <property type="project" value="TreeGrafter"/>
</dbReference>
<reference evidence="6" key="2">
    <citation type="submission" date="2023-11" db="UniProtKB">
        <authorList>
            <consortium name="WormBaseParasite"/>
        </authorList>
    </citation>
    <scope>IDENTIFICATION</scope>
</reference>